<dbReference type="Gene3D" id="1.25.10.10">
    <property type="entry name" value="Leucine-rich Repeat Variant"/>
    <property type="match status" value="2"/>
</dbReference>
<dbReference type="Pfam" id="PF25574">
    <property type="entry name" value="TPR_IMB1"/>
    <property type="match status" value="1"/>
</dbReference>
<dbReference type="InterPro" id="IPR034085">
    <property type="entry name" value="TOG"/>
</dbReference>
<keyword evidence="3" id="KW-0813">Transport</keyword>
<dbReference type="Pfam" id="PF13513">
    <property type="entry name" value="HEAT_EZ"/>
    <property type="match status" value="1"/>
</dbReference>
<keyword evidence="10" id="KW-1185">Reference proteome</keyword>
<dbReference type="EMBL" id="MU826385">
    <property type="protein sequence ID" value="KAJ7376972.1"/>
    <property type="molecule type" value="Genomic_DNA"/>
</dbReference>
<evidence type="ECO:0000259" key="8">
    <source>
        <dbReference type="SMART" id="SM01349"/>
    </source>
</evidence>
<evidence type="ECO:0000256" key="7">
    <source>
        <dbReference type="ARBA" id="ARBA00023242"/>
    </source>
</evidence>
<dbReference type="GO" id="GO:0005634">
    <property type="term" value="C:nucleus"/>
    <property type="evidence" value="ECO:0007669"/>
    <property type="project" value="UniProtKB-SubCell"/>
</dbReference>
<comment type="caution">
    <text evidence="9">The sequence shown here is derived from an EMBL/GenBank/DDBJ whole genome shotgun (WGS) entry which is preliminary data.</text>
</comment>
<dbReference type="SMART" id="SM01349">
    <property type="entry name" value="TOG"/>
    <property type="match status" value="1"/>
</dbReference>
<dbReference type="InterPro" id="IPR058584">
    <property type="entry name" value="IMB1_TNPO1-like_TPR"/>
</dbReference>
<evidence type="ECO:0000256" key="5">
    <source>
        <dbReference type="ARBA" id="ARBA00022737"/>
    </source>
</evidence>
<gene>
    <name evidence="9" type="primary">IPO5_1</name>
    <name evidence="9" type="ORF">OS493_031244</name>
</gene>
<dbReference type="Pfam" id="PF25780">
    <property type="entry name" value="TPR_IPO5"/>
    <property type="match status" value="1"/>
</dbReference>
<dbReference type="PANTHER" id="PTHR10527">
    <property type="entry name" value="IMPORTIN BETA"/>
    <property type="match status" value="1"/>
</dbReference>
<evidence type="ECO:0000256" key="3">
    <source>
        <dbReference type="ARBA" id="ARBA00022448"/>
    </source>
</evidence>
<evidence type="ECO:0000256" key="6">
    <source>
        <dbReference type="ARBA" id="ARBA00022927"/>
    </source>
</evidence>
<evidence type="ECO:0000313" key="10">
    <source>
        <dbReference type="Proteomes" id="UP001163046"/>
    </source>
</evidence>
<dbReference type="Pfam" id="PF18808">
    <property type="entry name" value="Importin_rep_4"/>
    <property type="match status" value="1"/>
</dbReference>
<evidence type="ECO:0000256" key="1">
    <source>
        <dbReference type="ARBA" id="ARBA00004123"/>
    </source>
</evidence>
<dbReference type="OrthoDB" id="543373at2759"/>
<dbReference type="SUPFAM" id="SSF48371">
    <property type="entry name" value="ARM repeat"/>
    <property type="match status" value="1"/>
</dbReference>
<keyword evidence="7" id="KW-0539">Nucleus</keyword>
<dbReference type="InterPro" id="IPR057672">
    <property type="entry name" value="TPR_IPO4/5"/>
</dbReference>
<dbReference type="GO" id="GO:0005737">
    <property type="term" value="C:cytoplasm"/>
    <property type="evidence" value="ECO:0007669"/>
    <property type="project" value="UniProtKB-SubCell"/>
</dbReference>
<protein>
    <submittedName>
        <fullName evidence="9">Importin-5</fullName>
    </submittedName>
</protein>
<accession>A0A9W9Z8H7</accession>
<name>A0A9W9Z8H7_9CNID</name>
<dbReference type="InterPro" id="IPR041389">
    <property type="entry name" value="Importin_rep_6"/>
</dbReference>
<organism evidence="9 10">
    <name type="scientific">Desmophyllum pertusum</name>
    <dbReference type="NCBI Taxonomy" id="174260"/>
    <lineage>
        <taxon>Eukaryota</taxon>
        <taxon>Metazoa</taxon>
        <taxon>Cnidaria</taxon>
        <taxon>Anthozoa</taxon>
        <taxon>Hexacorallia</taxon>
        <taxon>Scleractinia</taxon>
        <taxon>Caryophylliina</taxon>
        <taxon>Caryophylliidae</taxon>
        <taxon>Desmophyllum</taxon>
    </lineage>
</organism>
<evidence type="ECO:0000313" key="9">
    <source>
        <dbReference type="EMBL" id="KAJ7376972.1"/>
    </source>
</evidence>
<dbReference type="InterPro" id="IPR040122">
    <property type="entry name" value="Importin_beta"/>
</dbReference>
<keyword evidence="6" id="KW-0653">Protein transport</keyword>
<dbReference type="GO" id="GO:0006606">
    <property type="term" value="P:protein import into nucleus"/>
    <property type="evidence" value="ECO:0007669"/>
    <property type="project" value="InterPro"/>
</dbReference>
<keyword evidence="4" id="KW-0963">Cytoplasm</keyword>
<keyword evidence="5" id="KW-0677">Repeat</keyword>
<dbReference type="InterPro" id="IPR011989">
    <property type="entry name" value="ARM-like"/>
</dbReference>
<dbReference type="Pfam" id="PF18829">
    <property type="entry name" value="Importin_rep_6"/>
    <property type="match status" value="1"/>
</dbReference>
<proteinExistence type="predicted"/>
<dbReference type="InterPro" id="IPR016024">
    <property type="entry name" value="ARM-type_fold"/>
</dbReference>
<reference evidence="9" key="1">
    <citation type="submission" date="2023-01" db="EMBL/GenBank/DDBJ databases">
        <title>Genome assembly of the deep-sea coral Lophelia pertusa.</title>
        <authorList>
            <person name="Herrera S."/>
            <person name="Cordes E."/>
        </authorList>
    </citation>
    <scope>NUCLEOTIDE SEQUENCE</scope>
    <source>
        <strain evidence="9">USNM1676648</strain>
        <tissue evidence="9">Polyp</tissue>
    </source>
</reference>
<feature type="domain" description="TOG" evidence="8">
    <location>
        <begin position="131"/>
        <end position="373"/>
    </location>
</feature>
<dbReference type="Proteomes" id="UP001163046">
    <property type="component" value="Unassembled WGS sequence"/>
</dbReference>
<comment type="subcellular location">
    <subcellularLocation>
        <location evidence="2">Cytoplasm</location>
    </subcellularLocation>
    <subcellularLocation>
        <location evidence="1">Nucleus</location>
    </subcellularLocation>
</comment>
<dbReference type="InterPro" id="IPR041653">
    <property type="entry name" value="Importin_rep_4"/>
</dbReference>
<sequence length="620" mass="69552">MSARASVAFITDQVEEIKQRQFVELVPGIVQAVRESAQASADDSVLKCMIDLADTCPKLLRANLEPILDLMLEIVRNTNLLESWRHLSLECVVTLAETAPAMLRKCQKHIPIIVPEMLAMMVDLEDDPEWSVSDEVDDEDSERYHSDWRYRHAGLMAISAVGEGCYKQMELLLPDIVNTVLPFLTDDHPRVRYAACNAVGQLSTDFAPGFQKKFHGRVIPGLLLVLEDTANPRVQAHAAAALVNFSDDCPKNILASYLDDILAKLEAVLASKLRELERGGKLVLEQVVTTIATVADTAEEKFLHYYDRFMPNLKYIMQSALSSDYRMLRGKTIECISLIGLAVGKEKFLPDANEVMQLLLKTQTEMEELEADDPQISYMISAWARMCKIFGTEFTQYLPLVMPSVMKAASIKPEVAVIDADDPKSGQYSEDEGWQFITLGDQQKFGIKTAGLEDKSTACQMLVCYARELKEGFAPYTEQVVKLMVPLLKFYFHDLVRTAAAESLPYLLECAKIKGDGYLRQMWAFMCPEVLKAMSAEPEPEVQILIMDAMARCIETLGVGCMTPDYFTELGTMLHDIIDTHKNRQVERQREYSLSFLLPVGGTSAGFVKSSCKHSQEFSK</sequence>
<dbReference type="AlphaFoldDB" id="A0A9W9Z8H7"/>
<evidence type="ECO:0000256" key="2">
    <source>
        <dbReference type="ARBA" id="ARBA00004496"/>
    </source>
</evidence>
<evidence type="ECO:0000256" key="4">
    <source>
        <dbReference type="ARBA" id="ARBA00022490"/>
    </source>
</evidence>